<keyword evidence="3" id="KW-1185">Reference proteome</keyword>
<evidence type="ECO:0000256" key="1">
    <source>
        <dbReference type="SAM" id="SignalP"/>
    </source>
</evidence>
<comment type="caution">
    <text evidence="2">The sequence shown here is derived from an EMBL/GenBank/DDBJ whole genome shotgun (WGS) entry which is preliminary data.</text>
</comment>
<accession>A0AAE4BQC8</accession>
<sequence>MKRKTPIWLASLFALMLCFSCGETINFEGYTAAQYGYALANANGLLGWQLGELDINGTKKELTSCDSIALRYIQNAEVYVTEGDRTPTQSFFPVMFEFKLKENCGYQNDSLVNLGVWYVGDSTDDQVVSNELVLWSQSPRYRYVPDGEGDSLRVLVIVLDSLERSVSQIQSLPIQQLELTTEKVGEIIVKKYDPFSNEN</sequence>
<organism evidence="2 3">
    <name type="scientific">Aureibacter tunicatorum</name>
    <dbReference type="NCBI Taxonomy" id="866807"/>
    <lineage>
        <taxon>Bacteria</taxon>
        <taxon>Pseudomonadati</taxon>
        <taxon>Bacteroidota</taxon>
        <taxon>Cytophagia</taxon>
        <taxon>Cytophagales</taxon>
        <taxon>Persicobacteraceae</taxon>
        <taxon>Aureibacter</taxon>
    </lineage>
</organism>
<protein>
    <submittedName>
        <fullName evidence="2">Uncharacterized protein</fullName>
    </submittedName>
</protein>
<reference evidence="2" key="1">
    <citation type="submission" date="2023-07" db="EMBL/GenBank/DDBJ databases">
        <title>Genomic Encyclopedia of Type Strains, Phase IV (KMG-IV): sequencing the most valuable type-strain genomes for metagenomic binning, comparative biology and taxonomic classification.</title>
        <authorList>
            <person name="Goeker M."/>
        </authorList>
    </citation>
    <scope>NUCLEOTIDE SEQUENCE</scope>
    <source>
        <strain evidence="2">DSM 26174</strain>
    </source>
</reference>
<gene>
    <name evidence="2" type="ORF">HNQ88_001996</name>
</gene>
<dbReference type="RefSeq" id="WP_309938467.1">
    <property type="nucleotide sequence ID" value="NZ_AP025305.1"/>
</dbReference>
<name>A0AAE4BQC8_9BACT</name>
<dbReference type="EMBL" id="JAVDQD010000002">
    <property type="protein sequence ID" value="MDR6238959.1"/>
    <property type="molecule type" value="Genomic_DNA"/>
</dbReference>
<feature type="signal peptide" evidence="1">
    <location>
        <begin position="1"/>
        <end position="22"/>
    </location>
</feature>
<proteinExistence type="predicted"/>
<evidence type="ECO:0000313" key="2">
    <source>
        <dbReference type="EMBL" id="MDR6238959.1"/>
    </source>
</evidence>
<dbReference type="Proteomes" id="UP001185092">
    <property type="component" value="Unassembled WGS sequence"/>
</dbReference>
<feature type="chain" id="PRO_5042236815" evidence="1">
    <location>
        <begin position="23"/>
        <end position="199"/>
    </location>
</feature>
<evidence type="ECO:0000313" key="3">
    <source>
        <dbReference type="Proteomes" id="UP001185092"/>
    </source>
</evidence>
<keyword evidence="1" id="KW-0732">Signal</keyword>
<dbReference type="AlphaFoldDB" id="A0AAE4BQC8"/>